<reference evidence="6 7" key="1">
    <citation type="submission" date="2019-12" db="EMBL/GenBank/DDBJ databases">
        <title>Genome sequence of Streptomyces bambusae.</title>
        <authorList>
            <person name="Bansal K."/>
            <person name="Choksket S."/>
            <person name="Korpole S."/>
            <person name="Patil P.B."/>
        </authorList>
    </citation>
    <scope>NUCLEOTIDE SEQUENCE [LARGE SCALE GENOMIC DNA]</scope>
    <source>
        <strain evidence="6 7">SK60</strain>
    </source>
</reference>
<evidence type="ECO:0000256" key="1">
    <source>
        <dbReference type="ARBA" id="ARBA00022598"/>
    </source>
</evidence>
<proteinExistence type="inferred from homology"/>
<evidence type="ECO:0000256" key="3">
    <source>
        <dbReference type="ARBA" id="ARBA00022840"/>
    </source>
</evidence>
<dbReference type="Proteomes" id="UP000812013">
    <property type="component" value="Unassembled WGS sequence"/>
</dbReference>
<organism evidence="6 7">
    <name type="scientific">Streptomyces bambusae</name>
    <dbReference type="NCBI Taxonomy" id="1550616"/>
    <lineage>
        <taxon>Bacteria</taxon>
        <taxon>Bacillati</taxon>
        <taxon>Actinomycetota</taxon>
        <taxon>Actinomycetes</taxon>
        <taxon>Kitasatosporales</taxon>
        <taxon>Streptomycetaceae</taxon>
        <taxon>Streptomyces</taxon>
    </lineage>
</organism>
<dbReference type="NCBIfam" id="NF010041">
    <property type="entry name" value="PRK13517.1-1"/>
    <property type="match status" value="1"/>
</dbReference>
<evidence type="ECO:0000256" key="4">
    <source>
        <dbReference type="ARBA" id="ARBA00048819"/>
    </source>
</evidence>
<dbReference type="RefSeq" id="WP_219665366.1">
    <property type="nucleotide sequence ID" value="NZ_WTFF01000023.1"/>
</dbReference>
<sequence>MRVLTMGVEEEFLLVDGASRSPSPRAPEVIAAAAEQLGEQVQTEFYTSQVEVCTRPAADLGALRGELALLRSVVGDAAEQAGCRIVATGTPVVPPAKPLTVTDCERYRRMATRFAAIVGTYDGLVCGTHVHIGTLERHEALALAGHMRPWLPVLQSLTGNSPYWLGSDTGFDSWRSVEFSRWPTVGPTPLLREHEYEPFVSALVSERILLDRRMIYWYARPSEHVPTLEVRVADANADLDTVVLLAALVRGLTATLLDDVERELPPPEVTERLLRSAHRYAAAHGMDGTGLDPVTGRELPAGQLVDRLVERTAPGLEAAGDLDLVNDLLKRLRAQGSGAARQRSAYRRRGSLRDVVDTLVAATAAV</sequence>
<dbReference type="Gene3D" id="3.30.590.20">
    <property type="match status" value="1"/>
</dbReference>
<dbReference type="InterPro" id="IPR050141">
    <property type="entry name" value="GCL_type2/YbdK_subfam"/>
</dbReference>
<evidence type="ECO:0000313" key="7">
    <source>
        <dbReference type="Proteomes" id="UP000812013"/>
    </source>
</evidence>
<comment type="function">
    <text evidence="5">ATP-dependent carboxylate-amine ligase which exhibits weak glutamate--cysteine ligase activity.</text>
</comment>
<dbReference type="InterPro" id="IPR006336">
    <property type="entry name" value="GCS2"/>
</dbReference>
<protein>
    <recommendedName>
        <fullName evidence="5">Putative glutamate--cysteine ligase 2</fullName>
        <ecNumber evidence="5">6.3.2.2</ecNumber>
    </recommendedName>
    <alternativeName>
        <fullName evidence="5">Gamma-glutamylcysteine synthetase 2</fullName>
        <shortName evidence="5">GCS 2</shortName>
        <shortName evidence="5">Gamma-GCS 2</shortName>
    </alternativeName>
</protein>
<dbReference type="PANTHER" id="PTHR36510">
    <property type="entry name" value="GLUTAMATE--CYSTEINE LIGASE 2-RELATED"/>
    <property type="match status" value="1"/>
</dbReference>
<gene>
    <name evidence="6" type="ORF">GPJ59_06090</name>
</gene>
<dbReference type="EC" id="6.3.2.2" evidence="5"/>
<dbReference type="GO" id="GO:0016874">
    <property type="term" value="F:ligase activity"/>
    <property type="evidence" value="ECO:0007669"/>
    <property type="project" value="UniProtKB-KW"/>
</dbReference>
<dbReference type="SUPFAM" id="SSF55931">
    <property type="entry name" value="Glutamine synthetase/guanido kinase"/>
    <property type="match status" value="1"/>
</dbReference>
<keyword evidence="3 5" id="KW-0067">ATP-binding</keyword>
<comment type="similarity">
    <text evidence="5">Belongs to the glutamate--cysteine ligase type 2 family. YbdK subfamily.</text>
</comment>
<dbReference type="PANTHER" id="PTHR36510:SF1">
    <property type="entry name" value="GLUTAMATE--CYSTEINE LIGASE 2-RELATED"/>
    <property type="match status" value="1"/>
</dbReference>
<dbReference type="EMBL" id="WTFF01000023">
    <property type="protein sequence ID" value="MBW5481465.1"/>
    <property type="molecule type" value="Genomic_DNA"/>
</dbReference>
<keyword evidence="7" id="KW-1185">Reference proteome</keyword>
<dbReference type="InterPro" id="IPR011793">
    <property type="entry name" value="YbdK"/>
</dbReference>
<dbReference type="HAMAP" id="MF_01609">
    <property type="entry name" value="Glu_cys_ligase_2"/>
    <property type="match status" value="1"/>
</dbReference>
<dbReference type="NCBIfam" id="TIGR02050">
    <property type="entry name" value="gshA_cyan_rel"/>
    <property type="match status" value="1"/>
</dbReference>
<comment type="catalytic activity">
    <reaction evidence="4 5">
        <text>L-cysteine + L-glutamate + ATP = gamma-L-glutamyl-L-cysteine + ADP + phosphate + H(+)</text>
        <dbReference type="Rhea" id="RHEA:13285"/>
        <dbReference type="ChEBI" id="CHEBI:15378"/>
        <dbReference type="ChEBI" id="CHEBI:29985"/>
        <dbReference type="ChEBI" id="CHEBI:30616"/>
        <dbReference type="ChEBI" id="CHEBI:35235"/>
        <dbReference type="ChEBI" id="CHEBI:43474"/>
        <dbReference type="ChEBI" id="CHEBI:58173"/>
        <dbReference type="ChEBI" id="CHEBI:456216"/>
        <dbReference type="EC" id="6.3.2.2"/>
    </reaction>
</comment>
<dbReference type="InterPro" id="IPR014746">
    <property type="entry name" value="Gln_synth/guanido_kin_cat_dom"/>
</dbReference>
<evidence type="ECO:0000256" key="2">
    <source>
        <dbReference type="ARBA" id="ARBA00022741"/>
    </source>
</evidence>
<accession>A0ABS6Z143</accession>
<evidence type="ECO:0000313" key="6">
    <source>
        <dbReference type="EMBL" id="MBW5481465.1"/>
    </source>
</evidence>
<name>A0ABS6Z143_9ACTN</name>
<comment type="caution">
    <text evidence="6">The sequence shown here is derived from an EMBL/GenBank/DDBJ whole genome shotgun (WGS) entry which is preliminary data.</text>
</comment>
<keyword evidence="1 5" id="KW-0436">Ligase</keyword>
<keyword evidence="2 5" id="KW-0547">Nucleotide-binding</keyword>
<dbReference type="Pfam" id="PF04107">
    <property type="entry name" value="GCS2"/>
    <property type="match status" value="1"/>
</dbReference>
<evidence type="ECO:0000256" key="5">
    <source>
        <dbReference type="HAMAP-Rule" id="MF_01609"/>
    </source>
</evidence>